<dbReference type="SUPFAM" id="SSF53597">
    <property type="entry name" value="Dihydrofolate reductase-like"/>
    <property type="match status" value="1"/>
</dbReference>
<dbReference type="AlphaFoldDB" id="A0AAU9BQN4"/>
<organism evidence="2 3">
    <name type="scientific">Methylomarinovum caldicuralii</name>
    <dbReference type="NCBI Taxonomy" id="438856"/>
    <lineage>
        <taxon>Bacteria</taxon>
        <taxon>Pseudomonadati</taxon>
        <taxon>Pseudomonadota</taxon>
        <taxon>Gammaproteobacteria</taxon>
        <taxon>Methylococcales</taxon>
        <taxon>Methylothermaceae</taxon>
        <taxon>Methylomarinovum</taxon>
    </lineage>
</organism>
<reference evidence="3" key="1">
    <citation type="journal article" date="2024" name="Int. J. Syst. Evol. Microbiol.">
        <title>Methylomarinovum tepidoasis sp. nov., a moderately thermophilic methanotroph of the family Methylothermaceae isolated from a deep-sea hydrothermal field.</title>
        <authorList>
            <person name="Hirayama H."/>
            <person name="Takaki Y."/>
            <person name="Abe M."/>
            <person name="Miyazaki M."/>
            <person name="Uematsu K."/>
            <person name="Matsui Y."/>
            <person name="Takai K."/>
        </authorList>
    </citation>
    <scope>NUCLEOTIDE SEQUENCE [LARGE SCALE GENOMIC DNA]</scope>
    <source>
        <strain evidence="3">IT-9</strain>
    </source>
</reference>
<sequence>MFLLTGNRCSAPQTADFTNYYVADMQKQIFRLYPAPFAEVPLSGLYLQHRVFTLGSPQKPFVYANFLASLDGRIALEDLHTGQPYLPKSLTTPADFRLFLELEAQADCLITHGGYLRALAEGRLGNILQIGTHPSGADLVPWRRQQGLAPQPAIAIASASLDFVIPDSVRTHRQQVFIFTGEGADPDKVTAWRKEGYPVIFAGRDTLVEGRRLIPILGELGFRSIYLIAGPAMLDTVVRSGHLQRLYQTITHQLMGGEAFRTMVPGPELGPAGHLTLRTLHYDPAGPGGAGQWFACFDNQ</sequence>
<dbReference type="InterPro" id="IPR024072">
    <property type="entry name" value="DHFR-like_dom_sf"/>
</dbReference>
<dbReference type="GO" id="GO:0009231">
    <property type="term" value="P:riboflavin biosynthetic process"/>
    <property type="evidence" value="ECO:0007669"/>
    <property type="project" value="InterPro"/>
</dbReference>
<dbReference type="EMBL" id="AP024714">
    <property type="protein sequence ID" value="BCX81048.1"/>
    <property type="molecule type" value="Genomic_DNA"/>
</dbReference>
<dbReference type="InterPro" id="IPR002734">
    <property type="entry name" value="RibDG_C"/>
</dbReference>
<accession>A0AAU9BQN4</accession>
<dbReference type="Proteomes" id="UP001321825">
    <property type="component" value="Chromosome"/>
</dbReference>
<name>A0AAU9BQN4_9GAMM</name>
<evidence type="ECO:0000313" key="3">
    <source>
        <dbReference type="Proteomes" id="UP001321825"/>
    </source>
</evidence>
<dbReference type="GO" id="GO:0008703">
    <property type="term" value="F:5-amino-6-(5-phosphoribosylamino)uracil reductase activity"/>
    <property type="evidence" value="ECO:0007669"/>
    <property type="project" value="InterPro"/>
</dbReference>
<protein>
    <recommendedName>
        <fullName evidence="1">Bacterial bifunctional deaminase-reductase C-terminal domain-containing protein</fullName>
    </recommendedName>
</protein>
<dbReference type="KEGG" id="mcau:MIT9_P0626"/>
<evidence type="ECO:0000313" key="2">
    <source>
        <dbReference type="EMBL" id="BCX81048.1"/>
    </source>
</evidence>
<proteinExistence type="predicted"/>
<gene>
    <name evidence="2" type="ORF">MIT9_P0626</name>
</gene>
<feature type="domain" description="Bacterial bifunctional deaminase-reductase C-terminal" evidence="1">
    <location>
        <begin position="60"/>
        <end position="270"/>
    </location>
</feature>
<dbReference type="Gene3D" id="3.40.430.10">
    <property type="entry name" value="Dihydrofolate Reductase, subunit A"/>
    <property type="match status" value="1"/>
</dbReference>
<dbReference type="Pfam" id="PF01872">
    <property type="entry name" value="RibD_C"/>
    <property type="match status" value="1"/>
</dbReference>
<keyword evidence="3" id="KW-1185">Reference proteome</keyword>
<evidence type="ECO:0000259" key="1">
    <source>
        <dbReference type="Pfam" id="PF01872"/>
    </source>
</evidence>